<feature type="chain" id="PRO_5006616053" description="Invasion associated locus B (IalB) protein" evidence="1">
    <location>
        <begin position="24"/>
        <end position="174"/>
    </location>
</feature>
<gene>
    <name evidence="2" type="ORF">GJW-30_1_04348</name>
</gene>
<evidence type="ECO:0000313" key="3">
    <source>
        <dbReference type="Proteomes" id="UP000236884"/>
    </source>
</evidence>
<dbReference type="Proteomes" id="UP000236884">
    <property type="component" value="Chromosome"/>
</dbReference>
<feature type="signal peptide" evidence="1">
    <location>
        <begin position="1"/>
        <end position="23"/>
    </location>
</feature>
<dbReference type="AlphaFoldDB" id="A0A0S3Q0U5"/>
<keyword evidence="1" id="KW-0732">Signal</keyword>
<reference evidence="2 3" key="1">
    <citation type="submission" date="2015-08" db="EMBL/GenBank/DDBJ databases">
        <title>Investigation of the bacterial diversity of lava forest soil.</title>
        <authorList>
            <person name="Lee J.S."/>
        </authorList>
    </citation>
    <scope>NUCLEOTIDE SEQUENCE [LARGE SCALE GENOMIC DNA]</scope>
    <source>
        <strain evidence="2 3">GJW-30</strain>
    </source>
</reference>
<evidence type="ECO:0000313" key="2">
    <source>
        <dbReference type="EMBL" id="BAT61787.1"/>
    </source>
</evidence>
<accession>A0A0S3Q0U5</accession>
<dbReference type="KEGG" id="vgo:GJW-30_1_04348"/>
<dbReference type="InterPro" id="IPR010642">
    <property type="entry name" value="Invasion_prot_B"/>
</dbReference>
<organism evidence="2 3">
    <name type="scientific">Variibacter gotjawalensis</name>
    <dbReference type="NCBI Taxonomy" id="1333996"/>
    <lineage>
        <taxon>Bacteria</taxon>
        <taxon>Pseudomonadati</taxon>
        <taxon>Pseudomonadota</taxon>
        <taxon>Alphaproteobacteria</taxon>
        <taxon>Hyphomicrobiales</taxon>
        <taxon>Nitrobacteraceae</taxon>
        <taxon>Variibacter</taxon>
    </lineage>
</organism>
<dbReference type="OrthoDB" id="9806572at2"/>
<evidence type="ECO:0000256" key="1">
    <source>
        <dbReference type="SAM" id="SignalP"/>
    </source>
</evidence>
<dbReference type="Gene3D" id="2.60.40.1880">
    <property type="entry name" value="Invasion associated locus B (IalB) protein"/>
    <property type="match status" value="1"/>
</dbReference>
<dbReference type="RefSeq" id="WP_096358437.1">
    <property type="nucleotide sequence ID" value="NZ_AP014946.1"/>
</dbReference>
<dbReference type="Pfam" id="PF06776">
    <property type="entry name" value="IalB"/>
    <property type="match status" value="1"/>
</dbReference>
<dbReference type="EMBL" id="AP014946">
    <property type="protein sequence ID" value="BAT61787.1"/>
    <property type="molecule type" value="Genomic_DNA"/>
</dbReference>
<name>A0A0S3Q0U5_9BRAD</name>
<dbReference type="InterPro" id="IPR038696">
    <property type="entry name" value="IalB_sf"/>
</dbReference>
<keyword evidence="3" id="KW-1185">Reference proteome</keyword>
<proteinExistence type="predicted"/>
<evidence type="ECO:0008006" key="4">
    <source>
        <dbReference type="Google" id="ProtNLM"/>
    </source>
</evidence>
<sequence length="174" mass="18642">MLSLRLIAAVGAALAVSSSLAGAQSDVKPSLVQQFGDWGAYAGVANGNKVCFAMAQPSSSQTVPPNRPRDPVYFYLATRPAENVRNEINIIIGYPFGRNSETVLEIGTAKFSLQTQGDNAWARSNGEETQMIDAMRKGSDLTLKGQSARGTQTTDKFSLRGLGQALDRVGQECR</sequence>
<protein>
    <recommendedName>
        <fullName evidence="4">Invasion associated locus B (IalB) protein</fullName>
    </recommendedName>
</protein>